<dbReference type="InterPro" id="IPR026455">
    <property type="entry name" value="GRASP_w_spasm"/>
</dbReference>
<evidence type="ECO:0000313" key="1">
    <source>
        <dbReference type="EMBL" id="PRB86957.1"/>
    </source>
</evidence>
<reference evidence="3 4" key="1">
    <citation type="submission" date="2017-09" db="EMBL/GenBank/DDBJ databases">
        <title>Genomic, metabolic, and phenotypic characteristics of bacterial isolates from the natural microbiome of the model nematode Caenorhabditis elegans.</title>
        <authorList>
            <person name="Zimmermann J."/>
            <person name="Obeng N."/>
            <person name="Yang W."/>
            <person name="Obeng O."/>
            <person name="Kissoyan K."/>
            <person name="Pees B."/>
            <person name="Dirksen P."/>
            <person name="Hoppner M."/>
            <person name="Franke A."/>
            <person name="Rosenstiel P."/>
            <person name="Leippe M."/>
            <person name="Dierking K."/>
            <person name="Kaleta C."/>
            <person name="Schulenburg H."/>
        </authorList>
    </citation>
    <scope>NUCLEOTIDE SEQUENCE [LARGE SCALE GENOMIC DNA]</scope>
    <source>
        <strain evidence="1 4">MYb25</strain>
        <strain evidence="2 3">MYb44</strain>
    </source>
</reference>
<keyword evidence="3" id="KW-1185">Reference proteome</keyword>
<proteinExistence type="predicted"/>
<sequence length="334" mass="39082">MVKKFKLKKTILILSQKSDISTNRVIDYLIASQKDFYRVNVDSDRLVDVRLDFEEGEVTKFILYFENKAPLDLNDVYSCWYRRGGIPMFPLPEMKDIYELFKSEKISLKSREHLYAESRELHEYIHWYLETHIEKTIGSQSSAHINKLKQLTVANSCGLPIPETKILTNFKNTSKATLITKSIQDILHAQDDINRYMYFTEDVPADDINDSIQFYPSLFQHKIEKEYEIRIFYLHGTCYSMAIFSQADAKTQTDFRKYNFDKPNRNVPYKLPVDVEEKIVSFMHKINLNCGSLDLIYTKGQYYFLEVNPVGQFGAVSQACSYNLESKIAEYLSN</sequence>
<dbReference type="PANTHER" id="PTHR21621">
    <property type="entry name" value="RIBOSOMAL PROTEIN S6 MODIFICATION PROTEIN"/>
    <property type="match status" value="1"/>
</dbReference>
<gene>
    <name evidence="1" type="primary">gwsG</name>
    <name evidence="1" type="ORF">CQ022_12150</name>
    <name evidence="2" type="ORF">CQ033_05820</name>
</gene>
<evidence type="ECO:0000313" key="3">
    <source>
        <dbReference type="Proteomes" id="UP000238325"/>
    </source>
</evidence>
<name>A0A2S9D2I0_CHRCI</name>
<dbReference type="SUPFAM" id="SSF56059">
    <property type="entry name" value="Glutathione synthetase ATP-binding domain-like"/>
    <property type="match status" value="1"/>
</dbReference>
<dbReference type="GO" id="GO:0009432">
    <property type="term" value="P:SOS response"/>
    <property type="evidence" value="ECO:0007669"/>
    <property type="project" value="TreeGrafter"/>
</dbReference>
<dbReference type="EMBL" id="PCPP01000001">
    <property type="protein sequence ID" value="PRB86957.1"/>
    <property type="molecule type" value="Genomic_DNA"/>
</dbReference>
<evidence type="ECO:0000313" key="4">
    <source>
        <dbReference type="Proteomes" id="UP000238534"/>
    </source>
</evidence>
<protein>
    <submittedName>
        <fullName evidence="1">Grasp-with-spasm system ATP-grasp peptide maturase</fullName>
    </submittedName>
</protein>
<dbReference type="AlphaFoldDB" id="A0A2S9D2I0"/>
<accession>A0A2S9D2I0</accession>
<dbReference type="Proteomes" id="UP000238534">
    <property type="component" value="Unassembled WGS sequence"/>
</dbReference>
<dbReference type="GO" id="GO:0005737">
    <property type="term" value="C:cytoplasm"/>
    <property type="evidence" value="ECO:0007669"/>
    <property type="project" value="TreeGrafter"/>
</dbReference>
<dbReference type="EMBL" id="PCPH01000001">
    <property type="protein sequence ID" value="PRB92709.1"/>
    <property type="molecule type" value="Genomic_DNA"/>
</dbReference>
<dbReference type="PANTHER" id="PTHR21621:SF0">
    <property type="entry name" value="BETA-CITRYLGLUTAMATE SYNTHASE B-RELATED"/>
    <property type="match status" value="1"/>
</dbReference>
<dbReference type="Gene3D" id="3.30.470.20">
    <property type="entry name" value="ATP-grasp fold, B domain"/>
    <property type="match status" value="1"/>
</dbReference>
<organism evidence="1 4">
    <name type="scientific">Chryseobacterium culicis</name>
    <dbReference type="NCBI Taxonomy" id="680127"/>
    <lineage>
        <taxon>Bacteria</taxon>
        <taxon>Pseudomonadati</taxon>
        <taxon>Bacteroidota</taxon>
        <taxon>Flavobacteriia</taxon>
        <taxon>Flavobacteriales</taxon>
        <taxon>Weeksellaceae</taxon>
        <taxon>Chryseobacterium group</taxon>
        <taxon>Chryseobacterium</taxon>
    </lineage>
</organism>
<dbReference type="NCBIfam" id="TIGR04192">
    <property type="entry name" value="GRASP_w_spasm"/>
    <property type="match status" value="1"/>
</dbReference>
<dbReference type="GO" id="GO:0018169">
    <property type="term" value="F:ribosomal S6-glutamic acid ligase activity"/>
    <property type="evidence" value="ECO:0007669"/>
    <property type="project" value="TreeGrafter"/>
</dbReference>
<dbReference type="OrthoDB" id="583309at2"/>
<comment type="caution">
    <text evidence="1">The sequence shown here is derived from an EMBL/GenBank/DDBJ whole genome shotgun (WGS) entry which is preliminary data.</text>
</comment>
<evidence type="ECO:0000313" key="2">
    <source>
        <dbReference type="EMBL" id="PRB92709.1"/>
    </source>
</evidence>
<dbReference type="Proteomes" id="UP000238325">
    <property type="component" value="Unassembled WGS sequence"/>
</dbReference>